<evidence type="ECO:0000313" key="2">
    <source>
        <dbReference type="EMBL" id="RVW60366.1"/>
    </source>
</evidence>
<evidence type="ECO:0000256" key="1">
    <source>
        <dbReference type="SAM" id="SignalP"/>
    </source>
</evidence>
<feature type="signal peptide" evidence="1">
    <location>
        <begin position="1"/>
        <end position="27"/>
    </location>
</feature>
<reference evidence="2 3" key="1">
    <citation type="journal article" date="2018" name="PLoS Genet.">
        <title>Population sequencing reveals clonal diversity and ancestral inbreeding in the grapevine cultivar Chardonnay.</title>
        <authorList>
            <person name="Roach M.J."/>
            <person name="Johnson D.L."/>
            <person name="Bohlmann J."/>
            <person name="van Vuuren H.J."/>
            <person name="Jones S.J."/>
            <person name="Pretorius I.S."/>
            <person name="Schmidt S.A."/>
            <person name="Borneman A.R."/>
        </authorList>
    </citation>
    <scope>NUCLEOTIDE SEQUENCE [LARGE SCALE GENOMIC DNA]</scope>
    <source>
        <strain evidence="3">cv. Chardonnay</strain>
        <tissue evidence="2">Leaf</tissue>
    </source>
</reference>
<sequence length="163" mass="18283">MGSATTERLIPLAATLISLILIHSTPAISSLSSPTAYEVLDDNNFPAGLLPDGVSSYDLNITTGQFSVYFNRTCRFSLQNSYHLKYKPTFNGYISNGKLSSLKGVYVRVFLVWREIEEIVRREDDLVFSMRISSYVFPIDYFEERPQCLCVLKCGGGQASKET</sequence>
<dbReference type="PANTHER" id="PTHR31676">
    <property type="entry name" value="T31J12.3 PROTEIN-RELATED"/>
    <property type="match status" value="1"/>
</dbReference>
<dbReference type="InterPro" id="IPR036758">
    <property type="entry name" value="At5g01610-like"/>
</dbReference>
<feature type="chain" id="PRO_5019066271" evidence="1">
    <location>
        <begin position="28"/>
        <end position="163"/>
    </location>
</feature>
<evidence type="ECO:0000313" key="3">
    <source>
        <dbReference type="Proteomes" id="UP000288805"/>
    </source>
</evidence>
<dbReference type="PANTHER" id="PTHR31676:SF76">
    <property type="entry name" value="OS05G0362300 PROTEIN"/>
    <property type="match status" value="1"/>
</dbReference>
<dbReference type="Proteomes" id="UP000288805">
    <property type="component" value="Unassembled WGS sequence"/>
</dbReference>
<name>A0A438FK54_VITVI</name>
<dbReference type="Pfam" id="PF04398">
    <property type="entry name" value="DUF538"/>
    <property type="match status" value="1"/>
</dbReference>
<organism evidence="2 3">
    <name type="scientific">Vitis vinifera</name>
    <name type="common">Grape</name>
    <dbReference type="NCBI Taxonomy" id="29760"/>
    <lineage>
        <taxon>Eukaryota</taxon>
        <taxon>Viridiplantae</taxon>
        <taxon>Streptophyta</taxon>
        <taxon>Embryophyta</taxon>
        <taxon>Tracheophyta</taxon>
        <taxon>Spermatophyta</taxon>
        <taxon>Magnoliopsida</taxon>
        <taxon>eudicotyledons</taxon>
        <taxon>Gunneridae</taxon>
        <taxon>Pentapetalae</taxon>
        <taxon>rosids</taxon>
        <taxon>Vitales</taxon>
        <taxon>Vitaceae</taxon>
        <taxon>Viteae</taxon>
        <taxon>Vitis</taxon>
    </lineage>
</organism>
<dbReference type="InterPro" id="IPR007493">
    <property type="entry name" value="DUF538"/>
</dbReference>
<dbReference type="AlphaFoldDB" id="A0A438FK54"/>
<comment type="caution">
    <text evidence="2">The sequence shown here is derived from an EMBL/GenBank/DDBJ whole genome shotgun (WGS) entry which is preliminary data.</text>
</comment>
<dbReference type="SUPFAM" id="SSF141562">
    <property type="entry name" value="At5g01610-like"/>
    <property type="match status" value="1"/>
</dbReference>
<proteinExistence type="predicted"/>
<accession>A0A438FK54</accession>
<protein>
    <submittedName>
        <fullName evidence="2">Uncharacterized protein</fullName>
    </submittedName>
</protein>
<keyword evidence="1" id="KW-0732">Signal</keyword>
<dbReference type="Gene3D" id="2.30.240.10">
    <property type="entry name" value="At5g01610-like"/>
    <property type="match status" value="1"/>
</dbReference>
<gene>
    <name evidence="2" type="ORF">CK203_089863</name>
</gene>
<dbReference type="EMBL" id="QGNW01000862">
    <property type="protein sequence ID" value="RVW60366.1"/>
    <property type="molecule type" value="Genomic_DNA"/>
</dbReference>